<proteinExistence type="predicted"/>
<dbReference type="AlphaFoldDB" id="A0A2P2NRH6"/>
<sequence>MIYHLIATEAISLLALCAVKYKDLFSRTLKVKIY</sequence>
<organism evidence="1">
    <name type="scientific">Rhizophora mucronata</name>
    <name type="common">Asiatic mangrove</name>
    <dbReference type="NCBI Taxonomy" id="61149"/>
    <lineage>
        <taxon>Eukaryota</taxon>
        <taxon>Viridiplantae</taxon>
        <taxon>Streptophyta</taxon>
        <taxon>Embryophyta</taxon>
        <taxon>Tracheophyta</taxon>
        <taxon>Spermatophyta</taxon>
        <taxon>Magnoliopsida</taxon>
        <taxon>eudicotyledons</taxon>
        <taxon>Gunneridae</taxon>
        <taxon>Pentapetalae</taxon>
        <taxon>rosids</taxon>
        <taxon>fabids</taxon>
        <taxon>Malpighiales</taxon>
        <taxon>Rhizophoraceae</taxon>
        <taxon>Rhizophora</taxon>
    </lineage>
</organism>
<evidence type="ECO:0000313" key="1">
    <source>
        <dbReference type="EMBL" id="MBX45118.1"/>
    </source>
</evidence>
<protein>
    <submittedName>
        <fullName evidence="1">Uncharacterized protein</fullName>
    </submittedName>
</protein>
<accession>A0A2P2NRH6</accession>
<dbReference type="EMBL" id="GGEC01064634">
    <property type="protein sequence ID" value="MBX45118.1"/>
    <property type="molecule type" value="Transcribed_RNA"/>
</dbReference>
<reference evidence="1" key="1">
    <citation type="submission" date="2018-02" db="EMBL/GenBank/DDBJ databases">
        <title>Rhizophora mucronata_Transcriptome.</title>
        <authorList>
            <person name="Meera S.P."/>
            <person name="Sreeshan A."/>
            <person name="Augustine A."/>
        </authorList>
    </citation>
    <scope>NUCLEOTIDE SEQUENCE</scope>
    <source>
        <tissue evidence="1">Leaf</tissue>
    </source>
</reference>
<name>A0A2P2NRH6_RHIMU</name>